<evidence type="ECO:0008006" key="5">
    <source>
        <dbReference type="Google" id="ProtNLM"/>
    </source>
</evidence>
<dbReference type="EMBL" id="JAODUO010000943">
    <property type="protein sequence ID" value="KAK2172639.1"/>
    <property type="molecule type" value="Genomic_DNA"/>
</dbReference>
<gene>
    <name evidence="3" type="ORF">NP493_944g01043</name>
</gene>
<dbReference type="AlphaFoldDB" id="A0AAD9KJB1"/>
<comment type="caution">
    <text evidence="3">The sequence shown here is derived from an EMBL/GenBank/DDBJ whole genome shotgun (WGS) entry which is preliminary data.</text>
</comment>
<accession>A0AAD9KJB1</accession>
<dbReference type="InterPro" id="IPR036598">
    <property type="entry name" value="GOLD_dom_sf"/>
</dbReference>
<dbReference type="PANTHER" id="PTHR23324">
    <property type="entry name" value="SEC14 RELATED PROTEIN"/>
    <property type="match status" value="1"/>
</dbReference>
<dbReference type="Gene3D" id="2.60.120.680">
    <property type="entry name" value="GOLD domain"/>
    <property type="match status" value="1"/>
</dbReference>
<name>A0AAD9KJB1_RIDPI</name>
<dbReference type="Gene3D" id="3.40.525.10">
    <property type="entry name" value="CRAL-TRIO lipid binding domain"/>
    <property type="match status" value="2"/>
</dbReference>
<evidence type="ECO:0000259" key="1">
    <source>
        <dbReference type="PROSITE" id="PS50191"/>
    </source>
</evidence>
<dbReference type="PROSITE" id="PS50866">
    <property type="entry name" value="GOLD"/>
    <property type="match status" value="1"/>
</dbReference>
<protein>
    <recommendedName>
        <fullName evidence="5">SEC14-like protein 2</fullName>
    </recommendedName>
</protein>
<evidence type="ECO:0000313" key="4">
    <source>
        <dbReference type="Proteomes" id="UP001209878"/>
    </source>
</evidence>
<dbReference type="SUPFAM" id="SSF101576">
    <property type="entry name" value="Supernatant protein factor (SPF), C-terminal domain"/>
    <property type="match status" value="1"/>
</dbReference>
<proteinExistence type="predicted"/>
<dbReference type="InterPro" id="IPR001251">
    <property type="entry name" value="CRAL-TRIO_dom"/>
</dbReference>
<dbReference type="InterPro" id="IPR036865">
    <property type="entry name" value="CRAL-TRIO_dom_sf"/>
</dbReference>
<feature type="domain" description="CRAL-TRIO" evidence="1">
    <location>
        <begin position="32"/>
        <end position="215"/>
    </location>
</feature>
<dbReference type="InterPro" id="IPR051064">
    <property type="entry name" value="SEC14/CRAL-TRIO_domain"/>
</dbReference>
<sequence>MNMTTIFCCGGFESLKWREENGVDTIFADWTPPELLLTYYPGGLFGSDKQGHPIYIEPVGYADPKGLLQSVTKTDIIKYKIRDSELILRAFREQSAKGLVIILDLEKYGLRHLWKPALDIYTQVLTIFEANYPETLHKTYVVNENWKHRLLEVIDADQLPVHWGGTATDPNGDPYCRSQVCMGGEIPPHHYTNHLDNFDMSQFTTMTIGRGSSLELDFPIQRTNSILRWQFFTEASDICFSIVRHGSTDAGEGEPQSASNTKDVKEIVKPCRVNSHLIPESGSLVCAIPGTYVIKFDNSYSWLKTKKLSYLIEVLPPADLADLHTSPSFAIPRGDSSAELSMD</sequence>
<evidence type="ECO:0000259" key="2">
    <source>
        <dbReference type="PROSITE" id="PS50866"/>
    </source>
</evidence>
<dbReference type="Proteomes" id="UP001209878">
    <property type="component" value="Unassembled WGS sequence"/>
</dbReference>
<dbReference type="PANTHER" id="PTHR23324:SF83">
    <property type="entry name" value="SEC14-LIKE PROTEIN 2"/>
    <property type="match status" value="1"/>
</dbReference>
<dbReference type="SMART" id="SM00516">
    <property type="entry name" value="SEC14"/>
    <property type="match status" value="1"/>
</dbReference>
<dbReference type="PROSITE" id="PS50191">
    <property type="entry name" value="CRAL_TRIO"/>
    <property type="match status" value="1"/>
</dbReference>
<dbReference type="InterPro" id="IPR009038">
    <property type="entry name" value="GOLD_dom"/>
</dbReference>
<dbReference type="Pfam" id="PF00650">
    <property type="entry name" value="CRAL_TRIO"/>
    <property type="match status" value="1"/>
</dbReference>
<reference evidence="3" key="1">
    <citation type="journal article" date="2023" name="Mol. Biol. Evol.">
        <title>Third-Generation Sequencing Reveals the Adaptive Role of the Epigenome in Three Deep-Sea Polychaetes.</title>
        <authorList>
            <person name="Perez M."/>
            <person name="Aroh O."/>
            <person name="Sun Y."/>
            <person name="Lan Y."/>
            <person name="Juniper S.K."/>
            <person name="Young C.R."/>
            <person name="Angers B."/>
            <person name="Qian P.Y."/>
        </authorList>
    </citation>
    <scope>NUCLEOTIDE SEQUENCE</scope>
    <source>
        <strain evidence="3">R07B-5</strain>
    </source>
</reference>
<dbReference type="GO" id="GO:0005737">
    <property type="term" value="C:cytoplasm"/>
    <property type="evidence" value="ECO:0007669"/>
    <property type="project" value="TreeGrafter"/>
</dbReference>
<evidence type="ECO:0000313" key="3">
    <source>
        <dbReference type="EMBL" id="KAK2172639.1"/>
    </source>
</evidence>
<dbReference type="SUPFAM" id="SSF52087">
    <property type="entry name" value="CRAL/TRIO domain"/>
    <property type="match status" value="1"/>
</dbReference>
<dbReference type="CDD" id="cd00170">
    <property type="entry name" value="SEC14"/>
    <property type="match status" value="1"/>
</dbReference>
<feature type="domain" description="GOLD" evidence="2">
    <location>
        <begin position="179"/>
        <end position="314"/>
    </location>
</feature>
<organism evidence="3 4">
    <name type="scientific">Ridgeia piscesae</name>
    <name type="common">Tubeworm</name>
    <dbReference type="NCBI Taxonomy" id="27915"/>
    <lineage>
        <taxon>Eukaryota</taxon>
        <taxon>Metazoa</taxon>
        <taxon>Spiralia</taxon>
        <taxon>Lophotrochozoa</taxon>
        <taxon>Annelida</taxon>
        <taxon>Polychaeta</taxon>
        <taxon>Sedentaria</taxon>
        <taxon>Canalipalpata</taxon>
        <taxon>Sabellida</taxon>
        <taxon>Siboglinidae</taxon>
        <taxon>Ridgeia</taxon>
    </lineage>
</organism>
<keyword evidence="4" id="KW-1185">Reference proteome</keyword>